<dbReference type="GO" id="GO:0003964">
    <property type="term" value="F:RNA-directed DNA polymerase activity"/>
    <property type="evidence" value="ECO:0007669"/>
    <property type="project" value="UniProtKB-KW"/>
</dbReference>
<evidence type="ECO:0000313" key="2">
    <source>
        <dbReference type="Proteomes" id="UP000887013"/>
    </source>
</evidence>
<dbReference type="AlphaFoldDB" id="A0A8X6QXX8"/>
<dbReference type="EMBL" id="BMAW01039390">
    <property type="protein sequence ID" value="GFU55598.1"/>
    <property type="molecule type" value="Genomic_DNA"/>
</dbReference>
<evidence type="ECO:0000313" key="1">
    <source>
        <dbReference type="EMBL" id="GFU55598.1"/>
    </source>
</evidence>
<dbReference type="Proteomes" id="UP000887013">
    <property type="component" value="Unassembled WGS sequence"/>
</dbReference>
<accession>A0A8X6QXX8</accession>
<reference evidence="1" key="1">
    <citation type="submission" date="2020-08" db="EMBL/GenBank/DDBJ databases">
        <title>Multicomponent nature underlies the extraordinary mechanical properties of spider dragline silk.</title>
        <authorList>
            <person name="Kono N."/>
            <person name="Nakamura H."/>
            <person name="Mori M."/>
            <person name="Yoshida Y."/>
            <person name="Ohtoshi R."/>
            <person name="Malay A.D."/>
            <person name="Moran D.A.P."/>
            <person name="Tomita M."/>
            <person name="Numata K."/>
            <person name="Arakawa K."/>
        </authorList>
    </citation>
    <scope>NUCLEOTIDE SEQUENCE</scope>
</reference>
<gene>
    <name evidence="1" type="primary">X975_24845</name>
    <name evidence="1" type="ORF">NPIL_204951</name>
</gene>
<proteinExistence type="predicted"/>
<keyword evidence="2" id="KW-1185">Reference proteome</keyword>
<sequence>MMDDKEFMILKDGSPNHSSFSYNTSEVFDISITSADIFPQCTWSVLEHIGRDHFPILIKYSKRQRVVINWDKFWNFEKVNWDSFREAVDICLASEPMTVDLTRSWTIFKKKLSLTRLD</sequence>
<dbReference type="OrthoDB" id="6436593at2759"/>
<keyword evidence="1" id="KW-0548">Nucleotidyltransferase</keyword>
<keyword evidence="1" id="KW-0808">Transferase</keyword>
<protein>
    <submittedName>
        <fullName evidence="1">RNA-directed DNA polymerase from mobile element jockey</fullName>
    </submittedName>
</protein>
<comment type="caution">
    <text evidence="1">The sequence shown here is derived from an EMBL/GenBank/DDBJ whole genome shotgun (WGS) entry which is preliminary data.</text>
</comment>
<keyword evidence="1" id="KW-0695">RNA-directed DNA polymerase</keyword>
<organism evidence="1 2">
    <name type="scientific">Nephila pilipes</name>
    <name type="common">Giant wood spider</name>
    <name type="synonym">Nephila maculata</name>
    <dbReference type="NCBI Taxonomy" id="299642"/>
    <lineage>
        <taxon>Eukaryota</taxon>
        <taxon>Metazoa</taxon>
        <taxon>Ecdysozoa</taxon>
        <taxon>Arthropoda</taxon>
        <taxon>Chelicerata</taxon>
        <taxon>Arachnida</taxon>
        <taxon>Araneae</taxon>
        <taxon>Araneomorphae</taxon>
        <taxon>Entelegynae</taxon>
        <taxon>Araneoidea</taxon>
        <taxon>Nephilidae</taxon>
        <taxon>Nephila</taxon>
    </lineage>
</organism>
<name>A0A8X6QXX8_NEPPI</name>